<dbReference type="AlphaFoldDB" id="A0A1M4T124"/>
<dbReference type="SMART" id="SM00287">
    <property type="entry name" value="SH3b"/>
    <property type="match status" value="1"/>
</dbReference>
<sequence length="415" mass="47639">MNKVLIVIMTLLISCKSPSQDKKTADQNNQEILQQALKVKDEEEFLKNFPKDFHAFKNTFGWNDSKNAPALLYKDSDKYIQYWFSLLNQPEFKKYEPGITSIAENGIWEADGVNYFQDQSLQYIKKNNKYDLINSLSNEKAQKVLGFLFDGPVFNDDPEFINHLNPEKQNIVKNIAGKNISSEKVRSSFQTYENNDRYSVISFDVNKDGVVDKIVSSKPYQGNDLFLFYGNKNGNYNLALETTNFSEDGGNIVKNIIPNNEGKGFTVATYFPDRGYYETEMSVVPESNSWFLKKITYKTMSGVSENAVKYVCEVNQNIDITKSGWTAKIKQIPNENDRDKKCRTEKQDLAQQKYLIQDPDGYTNLRMDKNTSSKILQKINSGENLTVLQASGDWYFVKTNAGKKGYVHKSRLKKE</sequence>
<reference evidence="3" key="1">
    <citation type="submission" date="2016-11" db="EMBL/GenBank/DDBJ databases">
        <authorList>
            <person name="Varghese N."/>
            <person name="Submissions S."/>
        </authorList>
    </citation>
    <scope>NUCLEOTIDE SEQUENCE [LARGE SCALE GENOMIC DNA]</scope>
    <source>
        <strain evidence="3">DSM 27619</strain>
    </source>
</reference>
<protein>
    <submittedName>
        <fullName evidence="2">SH3 domain-containing protein</fullName>
    </submittedName>
</protein>
<dbReference type="Pfam" id="PF08239">
    <property type="entry name" value="SH3_3"/>
    <property type="match status" value="1"/>
</dbReference>
<gene>
    <name evidence="2" type="ORF">SAMN05443633_101126</name>
</gene>
<dbReference type="Gene3D" id="2.30.30.40">
    <property type="entry name" value="SH3 Domains"/>
    <property type="match status" value="1"/>
</dbReference>
<dbReference type="PROSITE" id="PS51781">
    <property type="entry name" value="SH3B"/>
    <property type="match status" value="1"/>
</dbReference>
<evidence type="ECO:0000313" key="3">
    <source>
        <dbReference type="Proteomes" id="UP000184518"/>
    </source>
</evidence>
<proteinExistence type="predicted"/>
<dbReference type="STRING" id="1416778.SAMN05443633_101126"/>
<keyword evidence="3" id="KW-1185">Reference proteome</keyword>
<feature type="domain" description="SH3b" evidence="1">
    <location>
        <begin position="351"/>
        <end position="415"/>
    </location>
</feature>
<dbReference type="PROSITE" id="PS51257">
    <property type="entry name" value="PROKAR_LIPOPROTEIN"/>
    <property type="match status" value="1"/>
</dbReference>
<evidence type="ECO:0000313" key="2">
    <source>
        <dbReference type="EMBL" id="SHE38173.1"/>
    </source>
</evidence>
<evidence type="ECO:0000259" key="1">
    <source>
        <dbReference type="PROSITE" id="PS51781"/>
    </source>
</evidence>
<dbReference type="RefSeq" id="WP_072952692.1">
    <property type="nucleotide sequence ID" value="NZ_FQUT01000001.1"/>
</dbReference>
<dbReference type="OrthoDB" id="7054664at2"/>
<accession>A0A1M4T124</accession>
<dbReference type="EMBL" id="FQUT01000001">
    <property type="protein sequence ID" value="SHE38173.1"/>
    <property type="molecule type" value="Genomic_DNA"/>
</dbReference>
<dbReference type="InterPro" id="IPR003646">
    <property type="entry name" value="SH3-like_bac-type"/>
</dbReference>
<dbReference type="Proteomes" id="UP000184518">
    <property type="component" value="Unassembled WGS sequence"/>
</dbReference>
<name>A0A1M4T124_9FLAO</name>
<organism evidence="2 3">
    <name type="scientific">Chryseobacterium arachidis</name>
    <dbReference type="NCBI Taxonomy" id="1416778"/>
    <lineage>
        <taxon>Bacteria</taxon>
        <taxon>Pseudomonadati</taxon>
        <taxon>Bacteroidota</taxon>
        <taxon>Flavobacteriia</taxon>
        <taxon>Flavobacteriales</taxon>
        <taxon>Weeksellaceae</taxon>
        <taxon>Chryseobacterium group</taxon>
        <taxon>Chryseobacterium</taxon>
    </lineage>
</organism>